<name>A0A7C9MI24_9BACT</name>
<dbReference type="Proteomes" id="UP000482487">
    <property type="component" value="Unassembled WGS sequence"/>
</dbReference>
<dbReference type="SUPFAM" id="SSF53756">
    <property type="entry name" value="UDP-Glycosyltransferase/glycogen phosphorylase"/>
    <property type="match status" value="1"/>
</dbReference>
<dbReference type="EMBL" id="WVUD01000004">
    <property type="protein sequence ID" value="MYL82329.1"/>
    <property type="molecule type" value="Genomic_DNA"/>
</dbReference>
<proteinExistence type="predicted"/>
<reference evidence="2 3" key="1">
    <citation type="submission" date="2020-01" db="EMBL/GenBank/DDBJ databases">
        <title>Genome sequence of Desulfovibrio aerotolerans DSM 16695(T).</title>
        <authorList>
            <person name="Karnachuk O."/>
            <person name="Avakyan M."/>
            <person name="Mardanov A."/>
            <person name="Kadnikov V."/>
            <person name="Ravin N."/>
        </authorList>
    </citation>
    <scope>NUCLEOTIDE SEQUENCE [LARGE SCALE GENOMIC DNA]</scope>
    <source>
        <strain evidence="2 3">DSM 16695</strain>
    </source>
</reference>
<dbReference type="AlphaFoldDB" id="A0A7C9MI24"/>
<evidence type="ECO:0000313" key="2">
    <source>
        <dbReference type="EMBL" id="MYL82329.1"/>
    </source>
</evidence>
<dbReference type="Gene3D" id="3.40.50.2000">
    <property type="entry name" value="Glycogen Phosphorylase B"/>
    <property type="match status" value="2"/>
</dbReference>
<gene>
    <name evidence="2" type="ORF">GTA51_04150</name>
</gene>
<protein>
    <submittedName>
        <fullName evidence="2">Glycosyltransferase</fullName>
    </submittedName>
</protein>
<dbReference type="RefSeq" id="WP_160958938.1">
    <property type="nucleotide sequence ID" value="NZ_WVUD01000004.1"/>
</dbReference>
<keyword evidence="3" id="KW-1185">Reference proteome</keyword>
<evidence type="ECO:0000313" key="3">
    <source>
        <dbReference type="Proteomes" id="UP000482487"/>
    </source>
</evidence>
<feature type="domain" description="Glycosyl transferase family 1" evidence="1">
    <location>
        <begin position="238"/>
        <end position="396"/>
    </location>
</feature>
<evidence type="ECO:0000259" key="1">
    <source>
        <dbReference type="Pfam" id="PF00534"/>
    </source>
</evidence>
<dbReference type="Pfam" id="PF00534">
    <property type="entry name" value="Glycos_transf_1"/>
    <property type="match status" value="1"/>
</dbReference>
<dbReference type="GO" id="GO:0016757">
    <property type="term" value="F:glycosyltransferase activity"/>
    <property type="evidence" value="ECO:0007669"/>
    <property type="project" value="InterPro"/>
</dbReference>
<keyword evidence="2" id="KW-0808">Transferase</keyword>
<organism evidence="2 3">
    <name type="scientific">Solidesulfovibrio aerotolerans</name>
    <dbReference type="NCBI Taxonomy" id="295255"/>
    <lineage>
        <taxon>Bacteria</taxon>
        <taxon>Pseudomonadati</taxon>
        <taxon>Thermodesulfobacteriota</taxon>
        <taxon>Desulfovibrionia</taxon>
        <taxon>Desulfovibrionales</taxon>
        <taxon>Desulfovibrionaceae</taxon>
        <taxon>Solidesulfovibrio</taxon>
    </lineage>
</organism>
<dbReference type="OrthoDB" id="267270at2"/>
<accession>A0A7C9MI24</accession>
<dbReference type="InterPro" id="IPR001296">
    <property type="entry name" value="Glyco_trans_1"/>
</dbReference>
<dbReference type="PANTHER" id="PTHR45947:SF13">
    <property type="entry name" value="TRANSFERASE"/>
    <property type="match status" value="1"/>
</dbReference>
<sequence>MKIVCCNKYFFVNGGTEKYLFRLLERLPHFGCEAIPFSVAYAGSAPSPYAGYFLPPPGRPGQTHYNTLGSGLDALTALPRLLGRAVWSLEAKRALHRLLDDLGEVDLGYILNIYNYMSPSVITVFKERGLPVVMRLGDYHLLCLNYQLLRDNSPCQQCITGAYWHGIAHRCVKNSLPASLVRGAAMYFQRLVGVYDQVDAFVAPCTFMRDKLVAGGFAAEKIHVIRQGVETDGPPPSGDKGDYILYFGRLSPEKGLDMLLEAFQNLAPDVDLVLAGRGLGDYEAFLKGLVRPAFAGRVRFAGFLAEPALSGLVSRALFTVAPSRWYDNAPLAVLESALQATPVLAANIGGIPELIEDGITGRLFAPDSVADLTAKLAELLARREALPAMGRAARERALRTGSLDTHLTQLLALFGTLGAKPRLSGR</sequence>
<dbReference type="PANTHER" id="PTHR45947">
    <property type="entry name" value="SULFOQUINOVOSYL TRANSFERASE SQD2"/>
    <property type="match status" value="1"/>
</dbReference>
<comment type="caution">
    <text evidence="2">The sequence shown here is derived from an EMBL/GenBank/DDBJ whole genome shotgun (WGS) entry which is preliminary data.</text>
</comment>
<dbReference type="InterPro" id="IPR050194">
    <property type="entry name" value="Glycosyltransferase_grp1"/>
</dbReference>